<proteinExistence type="predicted"/>
<feature type="region of interest" description="Disordered" evidence="1">
    <location>
        <begin position="351"/>
        <end position="396"/>
    </location>
</feature>
<feature type="compositionally biased region" description="Polar residues" evidence="1">
    <location>
        <begin position="355"/>
        <end position="378"/>
    </location>
</feature>
<feature type="region of interest" description="Disordered" evidence="1">
    <location>
        <begin position="789"/>
        <end position="841"/>
    </location>
</feature>
<dbReference type="SUPFAM" id="SSF63748">
    <property type="entry name" value="Tudor/PWWP/MBT"/>
    <property type="match status" value="1"/>
</dbReference>
<gene>
    <name evidence="3" type="primary">VvCHDh000309_2</name>
    <name evidence="3" type="ORF">CK203_082060</name>
</gene>
<organism evidence="3 4">
    <name type="scientific">Vitis vinifera</name>
    <name type="common">Grape</name>
    <dbReference type="NCBI Taxonomy" id="29760"/>
    <lineage>
        <taxon>Eukaryota</taxon>
        <taxon>Viridiplantae</taxon>
        <taxon>Streptophyta</taxon>
        <taxon>Embryophyta</taxon>
        <taxon>Tracheophyta</taxon>
        <taxon>Spermatophyta</taxon>
        <taxon>Magnoliopsida</taxon>
        <taxon>eudicotyledons</taxon>
        <taxon>Gunneridae</taxon>
        <taxon>Pentapetalae</taxon>
        <taxon>rosids</taxon>
        <taxon>Vitales</taxon>
        <taxon>Vitaceae</taxon>
        <taxon>Viteae</taxon>
        <taxon>Vitis</taxon>
    </lineage>
</organism>
<dbReference type="Pfam" id="PF00855">
    <property type="entry name" value="PWWP"/>
    <property type="match status" value="1"/>
</dbReference>
<feature type="domain" description="PWWP" evidence="2">
    <location>
        <begin position="13"/>
        <end position="68"/>
    </location>
</feature>
<protein>
    <recommendedName>
        <fullName evidence="2">PWWP domain-containing protein</fullName>
    </recommendedName>
</protein>
<comment type="caution">
    <text evidence="3">The sequence shown here is derived from an EMBL/GenBank/DDBJ whole genome shotgun (WGS) entry which is preliminary data.</text>
</comment>
<dbReference type="Gene3D" id="2.30.30.140">
    <property type="match status" value="1"/>
</dbReference>
<sequence>MGSSGSGVVDSSVGTIVWVRRRNGSWWPGKILGPDELSASHLMSPRSGTPVKLLGREDASVDWYNLEKSKRVKAFRCGEFDDCIERAESSQGIPIKKREKYARREDAILHALELEKQQLAKKQGKLGIASDCTSSKSCNAVKKELVTSSESLGNENGKLGISKSQQLSKRLDSTNKDDIMGNPLYSQKAKEGSQINWEDDTLDVIPRMRGLQDFGLRTAPSKRKLSSAVSNGSRKQAVDNAQAIPSSSVGMGSITHASSKSSIDKRKRLYEGLTEESLVKRRDRRRPLVQVLQNTEKLPVPHLLQTESGTVSSIAEAEQMGSVFRAKRSRCVYLPSESDDRLEYKEIPPSEMELSPSQFGDSNNHPHPSSLTEENTSEFMEGSESDSSETEADTDAEMTELAGPFCRQIIGATLLAKQSIEGRMKSNAKEHVVKLISLLWTHWCDLYSLWSYKVWSYKDGCTRATLGFNPKWCLRSSKNSSETVAPAEAEAEAKALGKPVVPGEDGSMSSEEPDESALTGDLSHLHPHDPVSASVGVSKWQLKGKRNMRNLTKRSAEVVDGKVSNGSIHKPYLEENGNTMGQRTLGQSMMFHHSSNDFDNDLHEADLIEKDFGTQMAGLDGRGYSLTSKTAPRARNMIDWEELTWEDQPALKGYWEDTGECFDPIFVGRHNPAGRIKTTLVDVDLRVQTNYQREHVPIISLMSRLNDKSIVGHPIQIEALEDGSSEMLLSSNEDFGNDVFDNDRNRAIPPVWRTARRTANFRVPRPHPSSALDGDEAVEDLPFLDQGRKSTYKKSNAGNSGHKGSIMRKSLPHIPRPPTDRKFPRKMPKMVSLSSSQKTRTLSSIAIEQKHGNRPKHDSHSYKMDGLIKQESSGPTAVACIPIKLVFSRLNESVCRPPSRATSNVVSVNGDPEKNPS</sequence>
<dbReference type="Proteomes" id="UP000288805">
    <property type="component" value="Unassembled WGS sequence"/>
</dbReference>
<feature type="region of interest" description="Disordered" evidence="1">
    <location>
        <begin position="893"/>
        <end position="917"/>
    </location>
</feature>
<evidence type="ECO:0000313" key="3">
    <source>
        <dbReference type="EMBL" id="RVW41729.1"/>
    </source>
</evidence>
<dbReference type="PANTHER" id="PTHR33697">
    <property type="entry name" value="T17B22.17 PROTEIN-RELATED"/>
    <property type="match status" value="1"/>
</dbReference>
<dbReference type="AlphaFoldDB" id="A0A438E1Z8"/>
<feature type="region of interest" description="Disordered" evidence="1">
    <location>
        <begin position="221"/>
        <end position="240"/>
    </location>
</feature>
<dbReference type="PROSITE" id="PS50812">
    <property type="entry name" value="PWWP"/>
    <property type="match status" value="1"/>
</dbReference>
<dbReference type="InterPro" id="IPR044679">
    <property type="entry name" value="PWWP2-like"/>
</dbReference>
<dbReference type="PANTHER" id="PTHR33697:SF2">
    <property type="entry name" value="T17B22.17 PROTEIN"/>
    <property type="match status" value="1"/>
</dbReference>
<feature type="region of interest" description="Disordered" evidence="1">
    <location>
        <begin position="491"/>
        <end position="528"/>
    </location>
</feature>
<dbReference type="CDD" id="cd05162">
    <property type="entry name" value="PWWP"/>
    <property type="match status" value="1"/>
</dbReference>
<evidence type="ECO:0000313" key="4">
    <source>
        <dbReference type="Proteomes" id="UP000288805"/>
    </source>
</evidence>
<dbReference type="InterPro" id="IPR000313">
    <property type="entry name" value="PWWP_dom"/>
</dbReference>
<evidence type="ECO:0000256" key="1">
    <source>
        <dbReference type="SAM" id="MobiDB-lite"/>
    </source>
</evidence>
<feature type="compositionally biased region" description="Polar residues" evidence="1">
    <location>
        <begin position="832"/>
        <end position="841"/>
    </location>
</feature>
<dbReference type="OrthoDB" id="1908535at2759"/>
<accession>A0A438E1Z8</accession>
<dbReference type="EMBL" id="QGNW01001432">
    <property type="protein sequence ID" value="RVW41729.1"/>
    <property type="molecule type" value="Genomic_DNA"/>
</dbReference>
<name>A0A438E1Z8_VITVI</name>
<evidence type="ECO:0000259" key="2">
    <source>
        <dbReference type="PROSITE" id="PS50812"/>
    </source>
</evidence>
<reference evidence="3 4" key="1">
    <citation type="journal article" date="2018" name="PLoS Genet.">
        <title>Population sequencing reveals clonal diversity and ancestral inbreeding in the grapevine cultivar Chardonnay.</title>
        <authorList>
            <person name="Roach M.J."/>
            <person name="Johnson D.L."/>
            <person name="Bohlmann J."/>
            <person name="van Vuuren H.J."/>
            <person name="Jones S.J."/>
            <person name="Pretorius I.S."/>
            <person name="Schmidt S.A."/>
            <person name="Borneman A.R."/>
        </authorList>
    </citation>
    <scope>NUCLEOTIDE SEQUENCE [LARGE SCALE GENOMIC DNA]</scope>
    <source>
        <strain evidence="4">cv. Chardonnay</strain>
        <tissue evidence="3">Leaf</tissue>
    </source>
</reference>
<feature type="compositionally biased region" description="Acidic residues" evidence="1">
    <location>
        <begin position="381"/>
        <end position="396"/>
    </location>
</feature>